<evidence type="ECO:0000256" key="6">
    <source>
        <dbReference type="ARBA" id="ARBA00049117"/>
    </source>
</evidence>
<dbReference type="GO" id="GO:0000166">
    <property type="term" value="F:nucleotide binding"/>
    <property type="evidence" value="ECO:0007669"/>
    <property type="project" value="UniProtKB-KW"/>
</dbReference>
<dbReference type="SUPFAM" id="SSF90002">
    <property type="entry name" value="Hypothetical protein YjiA, C-terminal domain"/>
    <property type="match status" value="1"/>
</dbReference>
<reference evidence="8 9" key="1">
    <citation type="submission" date="2018-02" db="EMBL/GenBank/DDBJ databases">
        <title>Whole genome sequencing of endophytic bacterium.</title>
        <authorList>
            <person name="Eedara R."/>
            <person name="Podile A.R."/>
        </authorList>
    </citation>
    <scope>NUCLEOTIDE SEQUENCE [LARGE SCALE GENOMIC DNA]</scope>
    <source>
        <strain evidence="8 9">RP1T</strain>
    </source>
</reference>
<dbReference type="InterPro" id="IPR027417">
    <property type="entry name" value="P-loop_NTPase"/>
</dbReference>
<organism evidence="8 9">
    <name type="scientific">Labrys okinawensis</name>
    <dbReference type="NCBI Taxonomy" id="346911"/>
    <lineage>
        <taxon>Bacteria</taxon>
        <taxon>Pseudomonadati</taxon>
        <taxon>Pseudomonadota</taxon>
        <taxon>Alphaproteobacteria</taxon>
        <taxon>Hyphomicrobiales</taxon>
        <taxon>Xanthobacteraceae</taxon>
        <taxon>Labrys</taxon>
    </lineage>
</organism>
<evidence type="ECO:0000256" key="1">
    <source>
        <dbReference type="ARBA" id="ARBA00022741"/>
    </source>
</evidence>
<protein>
    <submittedName>
        <fullName evidence="8">Cobalamin biosynthesis protein CobW</fullName>
    </submittedName>
</protein>
<dbReference type="PANTHER" id="PTHR13748">
    <property type="entry name" value="COBW-RELATED"/>
    <property type="match status" value="1"/>
</dbReference>
<dbReference type="EMBL" id="PUEJ01000003">
    <property type="protein sequence ID" value="PRH88097.1"/>
    <property type="molecule type" value="Genomic_DNA"/>
</dbReference>
<evidence type="ECO:0000256" key="3">
    <source>
        <dbReference type="ARBA" id="ARBA00023186"/>
    </source>
</evidence>
<comment type="caution">
    <text evidence="8">The sequence shown here is derived from an EMBL/GenBank/DDBJ whole genome shotgun (WGS) entry which is preliminary data.</text>
</comment>
<comment type="function">
    <text evidence="5">Zinc chaperone that directly transfers zinc cofactor to target proteins, thereby activating them. Zinc is transferred from the CXCC motif in the GTPase domain to the zinc binding site in target proteins in a process requiring GTP hydrolysis.</text>
</comment>
<evidence type="ECO:0000256" key="5">
    <source>
        <dbReference type="ARBA" id="ARBA00045658"/>
    </source>
</evidence>
<dbReference type="InterPro" id="IPR051316">
    <property type="entry name" value="Zinc-reg_GTPase_activator"/>
</dbReference>
<dbReference type="InterPro" id="IPR011629">
    <property type="entry name" value="CobW-like_C"/>
</dbReference>
<comment type="similarity">
    <text evidence="4">Belongs to the SIMIBI class G3E GTPase family. ZNG1 subfamily.</text>
</comment>
<evidence type="ECO:0000313" key="8">
    <source>
        <dbReference type="EMBL" id="PRH88097.1"/>
    </source>
</evidence>
<dbReference type="AlphaFoldDB" id="A0A2S9QFG5"/>
<evidence type="ECO:0000313" key="9">
    <source>
        <dbReference type="Proteomes" id="UP000237682"/>
    </source>
</evidence>
<keyword evidence="3" id="KW-0143">Chaperone</keyword>
<dbReference type="SMART" id="SM00833">
    <property type="entry name" value="CobW_C"/>
    <property type="match status" value="1"/>
</dbReference>
<dbReference type="Pfam" id="PF02492">
    <property type="entry name" value="cobW"/>
    <property type="match status" value="1"/>
</dbReference>
<evidence type="ECO:0000256" key="4">
    <source>
        <dbReference type="ARBA" id="ARBA00034320"/>
    </source>
</evidence>
<evidence type="ECO:0000259" key="7">
    <source>
        <dbReference type="SMART" id="SM00833"/>
    </source>
</evidence>
<dbReference type="PANTHER" id="PTHR13748:SF59">
    <property type="entry name" value="COBW C-TERMINAL DOMAIN-CONTAINING PROTEIN"/>
    <property type="match status" value="1"/>
</dbReference>
<comment type="catalytic activity">
    <reaction evidence="6">
        <text>GTP + H2O = GDP + phosphate + H(+)</text>
        <dbReference type="Rhea" id="RHEA:19669"/>
        <dbReference type="ChEBI" id="CHEBI:15377"/>
        <dbReference type="ChEBI" id="CHEBI:15378"/>
        <dbReference type="ChEBI" id="CHEBI:37565"/>
        <dbReference type="ChEBI" id="CHEBI:43474"/>
        <dbReference type="ChEBI" id="CHEBI:58189"/>
    </reaction>
    <physiologicalReaction direction="left-to-right" evidence="6">
        <dbReference type="Rhea" id="RHEA:19670"/>
    </physiologicalReaction>
</comment>
<evidence type="ECO:0000256" key="2">
    <source>
        <dbReference type="ARBA" id="ARBA00022801"/>
    </source>
</evidence>
<dbReference type="RefSeq" id="WP_105861762.1">
    <property type="nucleotide sequence ID" value="NZ_PUEJ01000003.1"/>
</dbReference>
<dbReference type="Gene3D" id="3.30.1220.10">
    <property type="entry name" value="CobW-like, C-terminal domain"/>
    <property type="match status" value="1"/>
</dbReference>
<keyword evidence="9" id="KW-1185">Reference proteome</keyword>
<proteinExistence type="inferred from homology"/>
<dbReference type="Pfam" id="PF07683">
    <property type="entry name" value="CobW_C"/>
    <property type="match status" value="1"/>
</dbReference>
<keyword evidence="2" id="KW-0378">Hydrolase</keyword>
<dbReference type="GO" id="GO:0016787">
    <property type="term" value="F:hydrolase activity"/>
    <property type="evidence" value="ECO:0007669"/>
    <property type="project" value="UniProtKB-KW"/>
</dbReference>
<gene>
    <name evidence="8" type="ORF">C5L14_09420</name>
</gene>
<keyword evidence="1" id="KW-0547">Nucleotide-binding</keyword>
<dbReference type="InterPro" id="IPR003495">
    <property type="entry name" value="CobW/HypB/UreG_nucleotide-bd"/>
</dbReference>
<dbReference type="Proteomes" id="UP000237682">
    <property type="component" value="Unassembled WGS sequence"/>
</dbReference>
<dbReference type="Gene3D" id="3.40.50.300">
    <property type="entry name" value="P-loop containing nucleotide triphosphate hydrolases"/>
    <property type="match status" value="1"/>
</dbReference>
<name>A0A2S9QFG5_9HYPH</name>
<feature type="domain" description="CobW C-terminal" evidence="7">
    <location>
        <begin position="227"/>
        <end position="321"/>
    </location>
</feature>
<dbReference type="CDD" id="cd03112">
    <property type="entry name" value="CobW-like"/>
    <property type="match status" value="1"/>
</dbReference>
<accession>A0A2S9QFG5</accession>
<dbReference type="SUPFAM" id="SSF52540">
    <property type="entry name" value="P-loop containing nucleoside triphosphate hydrolases"/>
    <property type="match status" value="1"/>
</dbReference>
<dbReference type="InterPro" id="IPR036627">
    <property type="entry name" value="CobW-likC_sf"/>
</dbReference>
<sequence>MQPTPQTPVTVLTGYLGAGKTTLLNRILTESQGSKYAVIVNEFGEVGIDNDLVVDTDEEIFEMNNGCICCTVRGDLIRIIEGLMRRRDRFDAILIETTGLANPAPVAQTFFVDDDVRAKTRLDSIVTVVDARHLLGEIEKAHEAQEQLAFADTILLNKIDLVSQEELERVVKRIRRINPTASLHETRRCDIALDKVLGRGAFDLDRILEAEPDFLEGFHEHEHDDHVGSFALVSREPLDPGKFMPWLNTIVQQFGTDMLRTKGIVAFDGDPQRFVVQGVHMLLEGDHQRPWKPGEERRSRLVFIGRNLPREVIEEGFLACRIPATEDAG</sequence>
<dbReference type="OrthoDB" id="9808822at2"/>